<dbReference type="SMART" id="SM00225">
    <property type="entry name" value="BTB"/>
    <property type="match status" value="1"/>
</dbReference>
<dbReference type="InterPro" id="IPR011333">
    <property type="entry name" value="SKP1/BTB/POZ_sf"/>
</dbReference>
<dbReference type="PROSITE" id="PS50097">
    <property type="entry name" value="BTB"/>
    <property type="match status" value="1"/>
</dbReference>
<dbReference type="Gene3D" id="3.30.710.10">
    <property type="entry name" value="Potassium Channel Kv1.1, Chain A"/>
    <property type="match status" value="1"/>
</dbReference>
<sequence length="223" mass="25198">MTDLTARLAANFFNNPNLSDVKIRQVSNGKAREYYAHKAVLCMGSGYFVNAFTGGFKEATENTMELHNDDPEIFEFILKFMYTGVYDEEEVDMLASGHDEDKRVTMPIRIYAVADKYDMPKICESAAKDMEAILNLADDTLLSRVIEVHYKSVVTPNGIMGRFITNTVLDAHRFFTKTKGYESLLLCILCLARTWHSVFDARTNCPCKTSLATRVTSAAMIQR</sequence>
<gene>
    <name evidence="2" type="ORF">BDW02DRAFT_578695</name>
</gene>
<accession>A0A6A5KI50</accession>
<dbReference type="OrthoDB" id="6359816at2759"/>
<dbReference type="AlphaFoldDB" id="A0A6A5KI50"/>
<proteinExistence type="predicted"/>
<protein>
    <recommendedName>
        <fullName evidence="1">BTB domain-containing protein</fullName>
    </recommendedName>
</protein>
<dbReference type="Proteomes" id="UP000800040">
    <property type="component" value="Unassembled WGS sequence"/>
</dbReference>
<dbReference type="EMBL" id="ML975285">
    <property type="protein sequence ID" value="KAF1835599.1"/>
    <property type="molecule type" value="Genomic_DNA"/>
</dbReference>
<name>A0A6A5KI50_9PLEO</name>
<dbReference type="PANTHER" id="PTHR47843">
    <property type="entry name" value="BTB DOMAIN-CONTAINING PROTEIN-RELATED"/>
    <property type="match status" value="1"/>
</dbReference>
<evidence type="ECO:0000313" key="2">
    <source>
        <dbReference type="EMBL" id="KAF1835599.1"/>
    </source>
</evidence>
<dbReference type="CDD" id="cd18186">
    <property type="entry name" value="BTB_POZ_ZBTB_KLHL-like"/>
    <property type="match status" value="1"/>
</dbReference>
<organism evidence="2 3">
    <name type="scientific">Decorospora gaudefroyi</name>
    <dbReference type="NCBI Taxonomy" id="184978"/>
    <lineage>
        <taxon>Eukaryota</taxon>
        <taxon>Fungi</taxon>
        <taxon>Dikarya</taxon>
        <taxon>Ascomycota</taxon>
        <taxon>Pezizomycotina</taxon>
        <taxon>Dothideomycetes</taxon>
        <taxon>Pleosporomycetidae</taxon>
        <taxon>Pleosporales</taxon>
        <taxon>Pleosporineae</taxon>
        <taxon>Pleosporaceae</taxon>
        <taxon>Decorospora</taxon>
    </lineage>
</organism>
<feature type="domain" description="BTB" evidence="1">
    <location>
        <begin position="19"/>
        <end position="90"/>
    </location>
</feature>
<dbReference type="Pfam" id="PF00651">
    <property type="entry name" value="BTB"/>
    <property type="match status" value="1"/>
</dbReference>
<dbReference type="SUPFAM" id="SSF54695">
    <property type="entry name" value="POZ domain"/>
    <property type="match status" value="1"/>
</dbReference>
<dbReference type="InterPro" id="IPR000210">
    <property type="entry name" value="BTB/POZ_dom"/>
</dbReference>
<keyword evidence="3" id="KW-1185">Reference proteome</keyword>
<evidence type="ECO:0000313" key="3">
    <source>
        <dbReference type="Proteomes" id="UP000800040"/>
    </source>
</evidence>
<reference evidence="2" key="1">
    <citation type="submission" date="2020-01" db="EMBL/GenBank/DDBJ databases">
        <authorList>
            <consortium name="DOE Joint Genome Institute"/>
            <person name="Haridas S."/>
            <person name="Albert R."/>
            <person name="Binder M."/>
            <person name="Bloem J."/>
            <person name="Labutti K."/>
            <person name="Salamov A."/>
            <person name="Andreopoulos B."/>
            <person name="Baker S.E."/>
            <person name="Barry K."/>
            <person name="Bills G."/>
            <person name="Bluhm B.H."/>
            <person name="Cannon C."/>
            <person name="Castanera R."/>
            <person name="Culley D.E."/>
            <person name="Daum C."/>
            <person name="Ezra D."/>
            <person name="Gonzalez J.B."/>
            <person name="Henrissat B."/>
            <person name="Kuo A."/>
            <person name="Liang C."/>
            <person name="Lipzen A."/>
            <person name="Lutzoni F."/>
            <person name="Magnuson J."/>
            <person name="Mondo S."/>
            <person name="Nolan M."/>
            <person name="Ohm R."/>
            <person name="Pangilinan J."/>
            <person name="Park H.-J."/>
            <person name="Ramirez L."/>
            <person name="Alfaro M."/>
            <person name="Sun H."/>
            <person name="Tritt A."/>
            <person name="Yoshinaga Y."/>
            <person name="Zwiers L.-H."/>
            <person name="Turgeon B.G."/>
            <person name="Goodwin S.B."/>
            <person name="Spatafora J.W."/>
            <person name="Crous P.W."/>
            <person name="Grigoriev I.V."/>
        </authorList>
    </citation>
    <scope>NUCLEOTIDE SEQUENCE</scope>
    <source>
        <strain evidence="2">P77</strain>
    </source>
</reference>
<evidence type="ECO:0000259" key="1">
    <source>
        <dbReference type="PROSITE" id="PS50097"/>
    </source>
</evidence>